<dbReference type="GO" id="GO:0016787">
    <property type="term" value="F:hydrolase activity"/>
    <property type="evidence" value="ECO:0007669"/>
    <property type="project" value="UniProtKB-KW"/>
</dbReference>
<reference evidence="7 8" key="1">
    <citation type="submission" date="2019-03" db="EMBL/GenBank/DDBJ databases">
        <title>Genomic Encyclopedia of Type Strains, Phase IV (KMG-IV): sequencing the most valuable type-strain genomes for metagenomic binning, comparative biology and taxonomic classification.</title>
        <authorList>
            <person name="Goeker M."/>
        </authorList>
    </citation>
    <scope>NUCLEOTIDE SEQUENCE [LARGE SCALE GENOMIC DNA]</scope>
    <source>
        <strain evidence="7 8">DSM 103428</strain>
    </source>
</reference>
<comment type="function">
    <text evidence="6">May nick specific sequences that contain T:G mispairs resulting from m5C-deamination.</text>
</comment>
<dbReference type="SUPFAM" id="SSF52980">
    <property type="entry name" value="Restriction endonuclease-like"/>
    <property type="match status" value="1"/>
</dbReference>
<dbReference type="AlphaFoldDB" id="A0A4R1KUW4"/>
<dbReference type="Proteomes" id="UP000295210">
    <property type="component" value="Unassembled WGS sequence"/>
</dbReference>
<keyword evidence="5 6" id="KW-0234">DNA repair</keyword>
<evidence type="ECO:0000256" key="4">
    <source>
        <dbReference type="ARBA" id="ARBA00022801"/>
    </source>
</evidence>
<dbReference type="InterPro" id="IPR011335">
    <property type="entry name" value="Restrct_endonuc-II-like"/>
</dbReference>
<dbReference type="GO" id="GO:0006298">
    <property type="term" value="P:mismatch repair"/>
    <property type="evidence" value="ECO:0007669"/>
    <property type="project" value="UniProtKB-UniRule"/>
</dbReference>
<dbReference type="CDD" id="cd00221">
    <property type="entry name" value="Vsr"/>
    <property type="match status" value="1"/>
</dbReference>
<dbReference type="OrthoDB" id="9801520at2"/>
<keyword evidence="3 6" id="KW-0227">DNA damage</keyword>
<proteinExistence type="inferred from homology"/>
<evidence type="ECO:0000256" key="5">
    <source>
        <dbReference type="ARBA" id="ARBA00023204"/>
    </source>
</evidence>
<dbReference type="Gene3D" id="3.40.960.10">
    <property type="entry name" value="VSR Endonuclease"/>
    <property type="match status" value="1"/>
</dbReference>
<evidence type="ECO:0000256" key="6">
    <source>
        <dbReference type="PIRNR" id="PIRNR018267"/>
    </source>
</evidence>
<keyword evidence="8" id="KW-1185">Reference proteome</keyword>
<evidence type="ECO:0000256" key="2">
    <source>
        <dbReference type="ARBA" id="ARBA00022759"/>
    </source>
</evidence>
<dbReference type="RefSeq" id="WP_131999507.1">
    <property type="nucleotide sequence ID" value="NZ_SMGK01000009.1"/>
</dbReference>
<dbReference type="PIRSF" id="PIRSF018267">
    <property type="entry name" value="VSR_endonuc"/>
    <property type="match status" value="1"/>
</dbReference>
<comment type="caution">
    <text evidence="7">The sequence shown here is derived from an EMBL/GenBank/DDBJ whole genome shotgun (WGS) entry which is preliminary data.</text>
</comment>
<dbReference type="GO" id="GO:0004519">
    <property type="term" value="F:endonuclease activity"/>
    <property type="evidence" value="ECO:0007669"/>
    <property type="project" value="UniProtKB-KW"/>
</dbReference>
<keyword evidence="4 6" id="KW-0378">Hydrolase</keyword>
<evidence type="ECO:0000313" key="7">
    <source>
        <dbReference type="EMBL" id="TCK68453.1"/>
    </source>
</evidence>
<protein>
    <recommendedName>
        <fullName evidence="6">Very short patch repair endonuclease</fullName>
        <ecNumber evidence="6">3.1.-.-</ecNumber>
    </recommendedName>
</protein>
<dbReference type="Pfam" id="PF03852">
    <property type="entry name" value="Vsr"/>
    <property type="match status" value="1"/>
</dbReference>
<name>A0A4R1KUW4_9BACT</name>
<dbReference type="EC" id="3.1.-.-" evidence="6"/>
<accession>A0A4R1KUW4</accession>
<dbReference type="NCBIfam" id="TIGR00632">
    <property type="entry name" value="vsr"/>
    <property type="match status" value="1"/>
</dbReference>
<evidence type="ECO:0000256" key="1">
    <source>
        <dbReference type="ARBA" id="ARBA00022722"/>
    </source>
</evidence>
<comment type="similarity">
    <text evidence="6">Belongs to the vsr family.</text>
</comment>
<sequence>MLLTRRLYLGVHSDVVDHVTADKRSLIMAAVHSKNTRPEVRVRKLVHALGYRYRLHATNLPGKPDLVFAGRKKIIFVHGCFWHRHEGCRYASTPKSRKEFWESKFGANIDRDKRTQDELQQMGWSVLTVWQCELKDLHKLTERLNDFLSPQHA</sequence>
<dbReference type="InterPro" id="IPR004603">
    <property type="entry name" value="DNA_mismatch_endonuc_vsr"/>
</dbReference>
<gene>
    <name evidence="7" type="ORF">C7378_3530</name>
</gene>
<keyword evidence="2 6" id="KW-0255">Endonuclease</keyword>
<evidence type="ECO:0000313" key="8">
    <source>
        <dbReference type="Proteomes" id="UP000295210"/>
    </source>
</evidence>
<organism evidence="7 8">
    <name type="scientific">Acidipila rosea</name>
    <dbReference type="NCBI Taxonomy" id="768535"/>
    <lineage>
        <taxon>Bacteria</taxon>
        <taxon>Pseudomonadati</taxon>
        <taxon>Acidobacteriota</taxon>
        <taxon>Terriglobia</taxon>
        <taxon>Terriglobales</taxon>
        <taxon>Acidobacteriaceae</taxon>
        <taxon>Acidipila</taxon>
    </lineage>
</organism>
<keyword evidence="1 6" id="KW-0540">Nuclease</keyword>
<dbReference type="EMBL" id="SMGK01000009">
    <property type="protein sequence ID" value="TCK68453.1"/>
    <property type="molecule type" value="Genomic_DNA"/>
</dbReference>
<evidence type="ECO:0000256" key="3">
    <source>
        <dbReference type="ARBA" id="ARBA00022763"/>
    </source>
</evidence>